<keyword evidence="9" id="KW-0349">Heme</keyword>
<evidence type="ECO:0000256" key="9">
    <source>
        <dbReference type="ARBA" id="ARBA00022617"/>
    </source>
</evidence>
<dbReference type="Gene3D" id="1.20.1300.10">
    <property type="entry name" value="Fumarate reductase/succinate dehydrogenase, transmembrane subunit"/>
    <property type="match status" value="1"/>
</dbReference>
<evidence type="ECO:0000256" key="13">
    <source>
        <dbReference type="ARBA" id="ARBA00022989"/>
    </source>
</evidence>
<comment type="subunit">
    <text evidence="5">Part of an enzyme complex containing four subunits: a flavoprotein, an iron-sulfur protein, plus two membrane-anchoring proteins, SdhC and SdhD.</text>
</comment>
<name>A0A6P1G9C3_9RICK</name>
<accession>A0A6P1G9C3</accession>
<keyword evidence="18" id="KW-1185">Reference proteome</keyword>
<dbReference type="InterPro" id="IPR000701">
    <property type="entry name" value="SuccDH_FuR_B_TM-su"/>
</dbReference>
<comment type="subcellular location">
    <subcellularLocation>
        <location evidence="3">Membrane</location>
        <topology evidence="3">Multi-pass membrane protein</topology>
    </subcellularLocation>
</comment>
<sequence length="109" mass="12814">MRCAVRSWLVQRITALLLFLLFIFSIFSLRFSEWIFPLDIEYLRSRWSVLFVSATFVLITQYHALLGLNVIIEDYIASSFLRKILIALNIIFVGSTVFAFVAVFYKLFF</sequence>
<dbReference type="InterPro" id="IPR034804">
    <property type="entry name" value="SQR/QFR_C/D"/>
</dbReference>
<comment type="cofactor">
    <cofactor evidence="1">
        <name>heme</name>
        <dbReference type="ChEBI" id="CHEBI:30413"/>
    </cofactor>
</comment>
<proteinExistence type="predicted"/>
<organism evidence="17 18">
    <name type="scientific">Neorickettsia findlayensis</name>
    <dbReference type="NCBI Taxonomy" id="2686014"/>
    <lineage>
        <taxon>Bacteria</taxon>
        <taxon>Pseudomonadati</taxon>
        <taxon>Pseudomonadota</taxon>
        <taxon>Alphaproteobacteria</taxon>
        <taxon>Rickettsiales</taxon>
        <taxon>Anaplasmataceae</taxon>
        <taxon>Neorickettsia</taxon>
    </lineage>
</organism>
<dbReference type="GO" id="GO:0020037">
    <property type="term" value="F:heme binding"/>
    <property type="evidence" value="ECO:0007669"/>
    <property type="project" value="InterPro"/>
</dbReference>
<evidence type="ECO:0000313" key="17">
    <source>
        <dbReference type="EMBL" id="QHD64902.1"/>
    </source>
</evidence>
<protein>
    <recommendedName>
        <fullName evidence="6">Succinate dehydrogenase hydrophobic membrane anchor subunit</fullName>
    </recommendedName>
</protein>
<dbReference type="Proteomes" id="UP000464912">
    <property type="component" value="Chromosome"/>
</dbReference>
<dbReference type="RefSeq" id="WP_160094794.1">
    <property type="nucleotide sequence ID" value="NZ_CP047224.1"/>
</dbReference>
<evidence type="ECO:0000256" key="11">
    <source>
        <dbReference type="ARBA" id="ARBA00022723"/>
    </source>
</evidence>
<evidence type="ECO:0000256" key="6">
    <source>
        <dbReference type="ARBA" id="ARBA00019425"/>
    </source>
</evidence>
<dbReference type="GO" id="GO:0016020">
    <property type="term" value="C:membrane"/>
    <property type="evidence" value="ECO:0007669"/>
    <property type="project" value="UniProtKB-SubCell"/>
</dbReference>
<keyword evidence="7" id="KW-0813">Transport</keyword>
<dbReference type="Pfam" id="PF01127">
    <property type="entry name" value="Sdh_cyt"/>
    <property type="match status" value="1"/>
</dbReference>
<evidence type="ECO:0000256" key="3">
    <source>
        <dbReference type="ARBA" id="ARBA00004141"/>
    </source>
</evidence>
<feature type="transmembrane region" description="Helical" evidence="16">
    <location>
        <begin position="12"/>
        <end position="29"/>
    </location>
</feature>
<evidence type="ECO:0000256" key="12">
    <source>
        <dbReference type="ARBA" id="ARBA00022982"/>
    </source>
</evidence>
<evidence type="ECO:0000256" key="16">
    <source>
        <dbReference type="SAM" id="Phobius"/>
    </source>
</evidence>
<dbReference type="GO" id="GO:0006099">
    <property type="term" value="P:tricarboxylic acid cycle"/>
    <property type="evidence" value="ECO:0007669"/>
    <property type="project" value="UniProtKB-UniPathway"/>
</dbReference>
<dbReference type="NCBIfam" id="TIGR02968">
    <property type="entry name" value="succ_dehyd_anc"/>
    <property type="match status" value="1"/>
</dbReference>
<keyword evidence="8" id="KW-0816">Tricarboxylic acid cycle</keyword>
<comment type="pathway">
    <text evidence="4">Carbohydrate metabolism; tricarboxylic acid cycle.</text>
</comment>
<evidence type="ECO:0000256" key="2">
    <source>
        <dbReference type="ARBA" id="ARBA00004050"/>
    </source>
</evidence>
<feature type="transmembrane region" description="Helical" evidence="16">
    <location>
        <begin position="49"/>
        <end position="72"/>
    </location>
</feature>
<keyword evidence="11" id="KW-0479">Metal-binding</keyword>
<keyword evidence="14" id="KW-0408">Iron</keyword>
<evidence type="ECO:0000256" key="14">
    <source>
        <dbReference type="ARBA" id="ARBA00023004"/>
    </source>
</evidence>
<comment type="function">
    <text evidence="2">Membrane-anchoring subunit of succinate dehydrogenase (SDH).</text>
</comment>
<evidence type="ECO:0000256" key="7">
    <source>
        <dbReference type="ARBA" id="ARBA00022448"/>
    </source>
</evidence>
<evidence type="ECO:0000256" key="5">
    <source>
        <dbReference type="ARBA" id="ARBA00011558"/>
    </source>
</evidence>
<dbReference type="GO" id="GO:0046872">
    <property type="term" value="F:metal ion binding"/>
    <property type="evidence" value="ECO:0007669"/>
    <property type="project" value="UniProtKB-KW"/>
</dbReference>
<keyword evidence="15 16" id="KW-0472">Membrane</keyword>
<evidence type="ECO:0000256" key="15">
    <source>
        <dbReference type="ARBA" id="ARBA00023136"/>
    </source>
</evidence>
<dbReference type="InterPro" id="IPR014312">
    <property type="entry name" value="Succ_DH_anchor"/>
</dbReference>
<keyword evidence="12" id="KW-0249">Electron transport</keyword>
<keyword evidence="10 16" id="KW-0812">Transmembrane</keyword>
<dbReference type="SUPFAM" id="SSF81343">
    <property type="entry name" value="Fumarate reductase respiratory complex transmembrane subunits"/>
    <property type="match status" value="1"/>
</dbReference>
<evidence type="ECO:0000313" key="18">
    <source>
        <dbReference type="Proteomes" id="UP000464912"/>
    </source>
</evidence>
<dbReference type="AlphaFoldDB" id="A0A6P1G9C3"/>
<reference evidence="17 18" key="1">
    <citation type="journal article" date="2020" name="MBio">
        <title>Erratum for Teymournejad et al., 'Isolation and Molecular Analysis of a Novel Neorickettsia Species That Causes Potomac Horse Fever'.</title>
        <authorList>
            <person name="Teymournejad O."/>
            <person name="Lin M."/>
            <person name="Bekebrede H."/>
            <person name="Kamr A."/>
            <person name="Toribio R.E."/>
            <person name="Arroyo L.G."/>
            <person name="Baird J.D."/>
            <person name="Rikihisa Y."/>
        </authorList>
    </citation>
    <scope>NUCLEOTIDE SEQUENCE [LARGE SCALE GENOMIC DNA]</scope>
    <source>
        <strain evidence="17 18">Fin17</strain>
    </source>
</reference>
<reference evidence="17 18" key="2">
    <citation type="journal article" date="2020" name="MBio">
        <title>Isolation and Molecular Analysis of a Novel Neorickettsia Species That Causes Potomac Horse Fever.</title>
        <authorList>
            <person name="Teymournejad O."/>
            <person name="Lin M."/>
            <person name="Bekebrede H."/>
            <person name="Kamr A."/>
            <person name="Toribio R.E."/>
            <person name="Arroyo L.G."/>
            <person name="Baird J.D."/>
            <person name="Rikihisa Y."/>
        </authorList>
    </citation>
    <scope>NUCLEOTIDE SEQUENCE [LARGE SCALE GENOMIC DNA]</scope>
    <source>
        <strain evidence="17 18">Fin17</strain>
    </source>
</reference>
<evidence type="ECO:0000256" key="4">
    <source>
        <dbReference type="ARBA" id="ARBA00005163"/>
    </source>
</evidence>
<dbReference type="KEGG" id="nef:GP480_00190"/>
<gene>
    <name evidence="17" type="primary">sdhD</name>
    <name evidence="17" type="ORF">GP480_00190</name>
</gene>
<evidence type="ECO:0000256" key="8">
    <source>
        <dbReference type="ARBA" id="ARBA00022532"/>
    </source>
</evidence>
<evidence type="ECO:0000256" key="10">
    <source>
        <dbReference type="ARBA" id="ARBA00022692"/>
    </source>
</evidence>
<dbReference type="EMBL" id="CP047224">
    <property type="protein sequence ID" value="QHD64902.1"/>
    <property type="molecule type" value="Genomic_DNA"/>
</dbReference>
<feature type="transmembrane region" description="Helical" evidence="16">
    <location>
        <begin position="84"/>
        <end position="105"/>
    </location>
</feature>
<evidence type="ECO:0000256" key="1">
    <source>
        <dbReference type="ARBA" id="ARBA00001971"/>
    </source>
</evidence>
<dbReference type="UniPathway" id="UPA00223"/>
<keyword evidence="13 16" id="KW-1133">Transmembrane helix</keyword>